<reference evidence="6" key="1">
    <citation type="submission" date="2018-06" db="EMBL/GenBank/DDBJ databases">
        <authorList>
            <person name="Zhirakovskaya E."/>
        </authorList>
    </citation>
    <scope>NUCLEOTIDE SEQUENCE</scope>
</reference>
<comment type="cofactor">
    <cofactor evidence="1">
        <name>Zn(2+)</name>
        <dbReference type="ChEBI" id="CHEBI:29105"/>
    </cofactor>
</comment>
<dbReference type="Gene3D" id="3.60.15.10">
    <property type="entry name" value="Ribonuclease Z/Hydroxyacylglutathione hydrolase-like"/>
    <property type="match status" value="1"/>
</dbReference>
<dbReference type="GO" id="GO:0016787">
    <property type="term" value="F:hydrolase activity"/>
    <property type="evidence" value="ECO:0007669"/>
    <property type="project" value="UniProtKB-KW"/>
</dbReference>
<gene>
    <name evidence="6" type="ORF">MNBD_NITROSPINAE02-1670</name>
</gene>
<dbReference type="SMART" id="SM00849">
    <property type="entry name" value="Lactamase_B"/>
    <property type="match status" value="1"/>
</dbReference>
<organism evidence="6">
    <name type="scientific">hydrothermal vent metagenome</name>
    <dbReference type="NCBI Taxonomy" id="652676"/>
    <lineage>
        <taxon>unclassified sequences</taxon>
        <taxon>metagenomes</taxon>
        <taxon>ecological metagenomes</taxon>
    </lineage>
</organism>
<keyword evidence="3 6" id="KW-0378">Hydrolase</keyword>
<dbReference type="InterPro" id="IPR051453">
    <property type="entry name" value="MBL_Glyoxalase_II"/>
</dbReference>
<name>A0A3B1CRS4_9ZZZZ</name>
<protein>
    <submittedName>
        <fullName evidence="6">MBL-fold metallo-hydrolase superfamily</fullName>
    </submittedName>
</protein>
<evidence type="ECO:0000313" key="6">
    <source>
        <dbReference type="EMBL" id="VAX19387.1"/>
    </source>
</evidence>
<dbReference type="Pfam" id="PF00753">
    <property type="entry name" value="Lactamase_B"/>
    <property type="match status" value="1"/>
</dbReference>
<evidence type="ECO:0000256" key="4">
    <source>
        <dbReference type="ARBA" id="ARBA00022833"/>
    </source>
</evidence>
<accession>A0A3B1CRS4</accession>
<keyword evidence="2" id="KW-0479">Metal-binding</keyword>
<dbReference type="InterPro" id="IPR001279">
    <property type="entry name" value="Metallo-B-lactamas"/>
</dbReference>
<proteinExistence type="predicted"/>
<dbReference type="GO" id="GO:0046872">
    <property type="term" value="F:metal ion binding"/>
    <property type="evidence" value="ECO:0007669"/>
    <property type="project" value="UniProtKB-KW"/>
</dbReference>
<dbReference type="AlphaFoldDB" id="A0A3B1CRS4"/>
<dbReference type="PANTHER" id="PTHR46233">
    <property type="entry name" value="HYDROXYACYLGLUTATHIONE HYDROLASE GLOC"/>
    <property type="match status" value="1"/>
</dbReference>
<dbReference type="PANTHER" id="PTHR46233:SF3">
    <property type="entry name" value="HYDROXYACYLGLUTATHIONE HYDROLASE GLOC"/>
    <property type="match status" value="1"/>
</dbReference>
<keyword evidence="4" id="KW-0862">Zinc</keyword>
<dbReference type="SUPFAM" id="SSF56281">
    <property type="entry name" value="Metallo-hydrolase/oxidoreductase"/>
    <property type="match status" value="1"/>
</dbReference>
<dbReference type="EMBL" id="UOGE01000045">
    <property type="protein sequence ID" value="VAX19387.1"/>
    <property type="molecule type" value="Genomic_DNA"/>
</dbReference>
<feature type="domain" description="Metallo-beta-lactamase" evidence="5">
    <location>
        <begin position="36"/>
        <end position="214"/>
    </location>
</feature>
<sequence length="235" mass="25768">MVNFARKYVRIVNYSFSRTRTHMTVKIETLAVGPLEVNCYVVGCGEHNLCAVIDPGDSSKRILAIIKENGWKLTHIINTHAHFDHVGANGKVKEATGARIILHKDDIPVLTHPNTIDMANYMGLDISPDPDEFMRDGDIIEICPCIKFEVLHTPGHSPGGVCLVLGDALFSGDTLFRLSIGRSDLPGGSMDALMLSIKTKLFPLPDKVTVYPGHGEKTDMGFEKANNPFLTGAFH</sequence>
<evidence type="ECO:0000259" key="5">
    <source>
        <dbReference type="SMART" id="SM00849"/>
    </source>
</evidence>
<evidence type="ECO:0000256" key="3">
    <source>
        <dbReference type="ARBA" id="ARBA00022801"/>
    </source>
</evidence>
<evidence type="ECO:0000256" key="1">
    <source>
        <dbReference type="ARBA" id="ARBA00001947"/>
    </source>
</evidence>
<dbReference type="InterPro" id="IPR036866">
    <property type="entry name" value="RibonucZ/Hydroxyglut_hydro"/>
</dbReference>
<evidence type="ECO:0000256" key="2">
    <source>
        <dbReference type="ARBA" id="ARBA00022723"/>
    </source>
</evidence>
<dbReference type="CDD" id="cd06262">
    <property type="entry name" value="metallo-hydrolase-like_MBL-fold"/>
    <property type="match status" value="1"/>
</dbReference>